<proteinExistence type="predicted"/>
<dbReference type="PANTHER" id="PTHR37826:SF2">
    <property type="entry name" value="ZINC-RIBBON DOMAIN-CONTAINING PROTEIN"/>
    <property type="match status" value="1"/>
</dbReference>
<accession>A0A383BRS5</accession>
<sequence>MAILEILEFFDPSGQIIVIKRPEAGSGEFKLGSQLVVQESQLAVFYKDGRALDMFEAGRHTLSTMNLPFLGGIIGAPFGQSPFRCYVYFLSTKTFTGLGWG</sequence>
<gene>
    <name evidence="2" type="ORF">METZ01_LOCUS475466</name>
</gene>
<organism evidence="2">
    <name type="scientific">marine metagenome</name>
    <dbReference type="NCBI Taxonomy" id="408172"/>
    <lineage>
        <taxon>unclassified sequences</taxon>
        <taxon>metagenomes</taxon>
        <taxon>ecological metagenomes</taxon>
    </lineage>
</organism>
<dbReference type="PANTHER" id="PTHR37826">
    <property type="entry name" value="FLOTILLIN BAND_7_5 DOMAIN PROTEIN"/>
    <property type="match status" value="1"/>
</dbReference>
<dbReference type="Pfam" id="PF13421">
    <property type="entry name" value="Band_7_1"/>
    <property type="match status" value="1"/>
</dbReference>
<dbReference type="EMBL" id="UINC01202685">
    <property type="protein sequence ID" value="SVE22612.1"/>
    <property type="molecule type" value="Genomic_DNA"/>
</dbReference>
<feature type="domain" description="SPFH" evidence="1">
    <location>
        <begin position="27"/>
        <end position="101"/>
    </location>
</feature>
<evidence type="ECO:0000313" key="2">
    <source>
        <dbReference type="EMBL" id="SVE22612.1"/>
    </source>
</evidence>
<feature type="non-terminal residue" evidence="2">
    <location>
        <position position="101"/>
    </location>
</feature>
<dbReference type="AlphaFoldDB" id="A0A383BRS5"/>
<evidence type="ECO:0000259" key="1">
    <source>
        <dbReference type="Pfam" id="PF13421"/>
    </source>
</evidence>
<dbReference type="InterPro" id="IPR033880">
    <property type="entry name" value="SPFH_YdjI"/>
</dbReference>
<reference evidence="2" key="1">
    <citation type="submission" date="2018-05" db="EMBL/GenBank/DDBJ databases">
        <authorList>
            <person name="Lanie J.A."/>
            <person name="Ng W.-L."/>
            <person name="Kazmierczak K.M."/>
            <person name="Andrzejewski T.M."/>
            <person name="Davidsen T.M."/>
            <person name="Wayne K.J."/>
            <person name="Tettelin H."/>
            <person name="Glass J.I."/>
            <person name="Rusch D."/>
            <person name="Podicherti R."/>
            <person name="Tsui H.-C.T."/>
            <person name="Winkler M.E."/>
        </authorList>
    </citation>
    <scope>NUCLEOTIDE SEQUENCE</scope>
</reference>
<protein>
    <recommendedName>
        <fullName evidence="1">SPFH domain-containing protein</fullName>
    </recommendedName>
</protein>
<name>A0A383BRS5_9ZZZZ</name>